<dbReference type="SUPFAM" id="SSF101082">
    <property type="entry name" value="Typo IV secretion system protein TraC"/>
    <property type="match status" value="1"/>
</dbReference>
<dbReference type="CDD" id="cd14262">
    <property type="entry name" value="VirB5_like"/>
    <property type="match status" value="1"/>
</dbReference>
<evidence type="ECO:0000313" key="2">
    <source>
        <dbReference type="EMBL" id="MTU43497.1"/>
    </source>
</evidence>
<proteinExistence type="predicted"/>
<sequence>MIMKYKKIVLTIALSAGLCSGTSALASGIPTVDAAAIAQMVQQLTQMQQMYSNMVQQYNTAVNTLQNFTGTRGLGLVDYNLNLRSLIPTSARSRLNGIMNGTSSLSSLGRDIFNRLKLGDACSNLDGEVKQNCLRAREFEAEQQAVLEEAANTANQRLQNIESLMSRINTATDAKSIADLSARIQAEQVALQSSQLAAQFQQAQMNKQNELVRQQAEREAHQKMFPRMTQADIQRAIRPPKN</sequence>
<evidence type="ECO:0000256" key="1">
    <source>
        <dbReference type="SAM" id="SignalP"/>
    </source>
</evidence>
<accession>A0A6I3S789</accession>
<organism evidence="2 3">
    <name type="scientific">Parasutterella excrementihominis</name>
    <dbReference type="NCBI Taxonomy" id="487175"/>
    <lineage>
        <taxon>Bacteria</taxon>
        <taxon>Pseudomonadati</taxon>
        <taxon>Pseudomonadota</taxon>
        <taxon>Betaproteobacteria</taxon>
        <taxon>Burkholderiales</taxon>
        <taxon>Sutterellaceae</taxon>
        <taxon>Parasutterella</taxon>
    </lineage>
</organism>
<dbReference type="Gene3D" id="1.20.58.430">
    <property type="entry name" value="Type IV secretion system, VirB5-domain"/>
    <property type="match status" value="1"/>
</dbReference>
<evidence type="ECO:0000313" key="3">
    <source>
        <dbReference type="Proteomes" id="UP000462362"/>
    </source>
</evidence>
<feature type="signal peptide" evidence="1">
    <location>
        <begin position="1"/>
        <end position="26"/>
    </location>
</feature>
<dbReference type="AlphaFoldDB" id="A0A6I3S789"/>
<feature type="chain" id="PRO_5035326961" description="P-type DNA transfer protein VirB5" evidence="1">
    <location>
        <begin position="27"/>
        <end position="242"/>
    </location>
</feature>
<protein>
    <recommendedName>
        <fullName evidence="4">P-type DNA transfer protein VirB5</fullName>
    </recommendedName>
</protein>
<gene>
    <name evidence="2" type="ORF">GMD42_07645</name>
</gene>
<dbReference type="Pfam" id="PF07996">
    <property type="entry name" value="T4SS"/>
    <property type="match status" value="1"/>
</dbReference>
<keyword evidence="1" id="KW-0732">Signal</keyword>
<comment type="caution">
    <text evidence="2">The sequence shown here is derived from an EMBL/GenBank/DDBJ whole genome shotgun (WGS) entry which is preliminary data.</text>
</comment>
<dbReference type="InterPro" id="IPR023220">
    <property type="entry name" value="T4SS_VirB5-domain"/>
</dbReference>
<dbReference type="InterPro" id="IPR014158">
    <property type="entry name" value="T4SS_VirB5"/>
</dbReference>
<dbReference type="Proteomes" id="UP000462362">
    <property type="component" value="Unassembled WGS sequence"/>
</dbReference>
<reference evidence="2 3" key="1">
    <citation type="journal article" date="2019" name="Nat. Med.">
        <title>A library of human gut bacterial isolates paired with longitudinal multiomics data enables mechanistic microbiome research.</title>
        <authorList>
            <person name="Poyet M."/>
            <person name="Groussin M."/>
            <person name="Gibbons S.M."/>
            <person name="Avila-Pacheco J."/>
            <person name="Jiang X."/>
            <person name="Kearney S.M."/>
            <person name="Perrotta A.R."/>
            <person name="Berdy B."/>
            <person name="Zhao S."/>
            <person name="Lieberman T.D."/>
            <person name="Swanson P.K."/>
            <person name="Smith M."/>
            <person name="Roesemann S."/>
            <person name="Alexander J.E."/>
            <person name="Rich S.A."/>
            <person name="Livny J."/>
            <person name="Vlamakis H."/>
            <person name="Clish C."/>
            <person name="Bullock K."/>
            <person name="Deik A."/>
            <person name="Scott J."/>
            <person name="Pierce K.A."/>
            <person name="Xavier R.J."/>
            <person name="Alm E.J."/>
        </authorList>
    </citation>
    <scope>NUCLEOTIDE SEQUENCE [LARGE SCALE GENOMIC DNA]</scope>
    <source>
        <strain evidence="2 3">BIOML-A2</strain>
    </source>
</reference>
<name>A0A6I3S789_9BURK</name>
<dbReference type="EMBL" id="WNCL01000020">
    <property type="protein sequence ID" value="MTU43497.1"/>
    <property type="molecule type" value="Genomic_DNA"/>
</dbReference>
<evidence type="ECO:0008006" key="4">
    <source>
        <dbReference type="Google" id="ProtNLM"/>
    </source>
</evidence>